<gene>
    <name evidence="1" type="primary">thiS</name>
    <name evidence="1" type="ORF">FYJ65_01200</name>
</gene>
<dbReference type="AlphaFoldDB" id="A0A6N7XFH6"/>
<dbReference type="Gene3D" id="3.10.20.30">
    <property type="match status" value="1"/>
</dbReference>
<protein>
    <submittedName>
        <fullName evidence="1">Sulfur carrier protein ThiS</fullName>
    </submittedName>
</protein>
<dbReference type="PANTHER" id="PTHR34472:SF1">
    <property type="entry name" value="SULFUR CARRIER PROTEIN THIS"/>
    <property type="match status" value="1"/>
</dbReference>
<keyword evidence="2" id="KW-1185">Reference proteome</keyword>
<reference evidence="1 2" key="1">
    <citation type="submission" date="2019-08" db="EMBL/GenBank/DDBJ databases">
        <title>In-depth cultivation of the pig gut microbiome towards novel bacterial diversity and tailored functional studies.</title>
        <authorList>
            <person name="Wylensek D."/>
            <person name="Hitch T.C.A."/>
            <person name="Clavel T."/>
        </authorList>
    </citation>
    <scope>NUCLEOTIDE SEQUENCE [LARGE SCALE GENOMIC DNA]</scope>
    <source>
        <strain evidence="1 2">WCA-MUC-591-APC-4B</strain>
    </source>
</reference>
<dbReference type="Proteomes" id="UP000469424">
    <property type="component" value="Unassembled WGS sequence"/>
</dbReference>
<dbReference type="EMBL" id="VUNA01000002">
    <property type="protein sequence ID" value="MST69968.1"/>
    <property type="molecule type" value="Genomic_DNA"/>
</dbReference>
<dbReference type="InterPro" id="IPR010035">
    <property type="entry name" value="Thi_S"/>
</dbReference>
<dbReference type="NCBIfam" id="TIGR01683">
    <property type="entry name" value="thiS"/>
    <property type="match status" value="1"/>
</dbReference>
<organism evidence="1 2">
    <name type="scientific">Mogibacterium kristiansenii</name>
    <dbReference type="NCBI Taxonomy" id="2606708"/>
    <lineage>
        <taxon>Bacteria</taxon>
        <taxon>Bacillati</taxon>
        <taxon>Bacillota</taxon>
        <taxon>Clostridia</taxon>
        <taxon>Peptostreptococcales</taxon>
        <taxon>Anaerovoracaceae</taxon>
        <taxon>Mogibacterium</taxon>
    </lineage>
</organism>
<proteinExistence type="predicted"/>
<dbReference type="Pfam" id="PF02597">
    <property type="entry name" value="ThiS"/>
    <property type="match status" value="1"/>
</dbReference>
<name>A0A6N7XFH6_9FIRM</name>
<sequence length="64" mass="7176">MKINGEDRKFDRPMTVAEMLEAEGYKRTAVAVEVNLEIVPKTAYDTRVLQEDDAIEVVKFMGGG</sequence>
<dbReference type="RefSeq" id="WP_154553535.1">
    <property type="nucleotide sequence ID" value="NZ_JAQXUZ010000021.1"/>
</dbReference>
<evidence type="ECO:0000313" key="2">
    <source>
        <dbReference type="Proteomes" id="UP000469424"/>
    </source>
</evidence>
<dbReference type="InterPro" id="IPR003749">
    <property type="entry name" value="ThiS/MoaD-like"/>
</dbReference>
<dbReference type="CDD" id="cd00565">
    <property type="entry name" value="Ubl_ThiS"/>
    <property type="match status" value="1"/>
</dbReference>
<comment type="caution">
    <text evidence="1">The sequence shown here is derived from an EMBL/GenBank/DDBJ whole genome shotgun (WGS) entry which is preliminary data.</text>
</comment>
<evidence type="ECO:0000313" key="1">
    <source>
        <dbReference type="EMBL" id="MST69968.1"/>
    </source>
</evidence>
<dbReference type="InterPro" id="IPR016155">
    <property type="entry name" value="Mopterin_synth/thiamin_S_b"/>
</dbReference>
<dbReference type="SUPFAM" id="SSF54285">
    <property type="entry name" value="MoaD/ThiS"/>
    <property type="match status" value="1"/>
</dbReference>
<dbReference type="PANTHER" id="PTHR34472">
    <property type="entry name" value="SULFUR CARRIER PROTEIN THIS"/>
    <property type="match status" value="1"/>
</dbReference>
<accession>A0A6N7XFH6</accession>
<dbReference type="InterPro" id="IPR012675">
    <property type="entry name" value="Beta-grasp_dom_sf"/>
</dbReference>